<dbReference type="OrthoDB" id="388297at2"/>
<keyword evidence="2" id="KW-1185">Reference proteome</keyword>
<dbReference type="RefSeq" id="WP_020834365.1">
    <property type="nucleotide sequence ID" value="NC_021846.1"/>
</dbReference>
<organism evidence="1 2">
    <name type="scientific">Spiroplasma taiwanense CT-1</name>
    <dbReference type="NCBI Taxonomy" id="1276220"/>
    <lineage>
        <taxon>Bacteria</taxon>
        <taxon>Bacillati</taxon>
        <taxon>Mycoplasmatota</taxon>
        <taxon>Mollicutes</taxon>
        <taxon>Entomoplasmatales</taxon>
        <taxon>Spiroplasmataceae</taxon>
        <taxon>Spiroplasma</taxon>
    </lineage>
</organism>
<dbReference type="EMBL" id="CP005074">
    <property type="protein sequence ID" value="AGR41226.1"/>
    <property type="molecule type" value="Genomic_DNA"/>
</dbReference>
<accession>S5LX75</accession>
<proteinExistence type="predicted"/>
<dbReference type="STRING" id="1276220.STAIW_v1c06040"/>
<dbReference type="PATRIC" id="fig|1276220.3.peg.615"/>
<dbReference type="AlphaFoldDB" id="S5LX75"/>
<gene>
    <name evidence="1" type="ORF">STAIW_v1c06040</name>
</gene>
<protein>
    <submittedName>
        <fullName evidence="1">Uncharacterized protein</fullName>
    </submittedName>
</protein>
<name>S5LX75_9MOLU</name>
<evidence type="ECO:0000313" key="1">
    <source>
        <dbReference type="EMBL" id="AGR41226.1"/>
    </source>
</evidence>
<reference evidence="1 2" key="1">
    <citation type="journal article" date="2013" name="Genome Biol. Evol.">
        <title>Comparison of metabolic capacities and inference of gene content evolution in mosquito-associated Spiroplasma diminutum and S. taiwanense.</title>
        <authorList>
            <person name="Lo W.S."/>
            <person name="Ku C."/>
            <person name="Chen L.L."/>
            <person name="Chang T.H."/>
            <person name="Kuo C.H."/>
        </authorList>
    </citation>
    <scope>NUCLEOTIDE SEQUENCE [LARGE SCALE GENOMIC DNA]</scope>
    <source>
        <strain evidence="1">CT-1</strain>
    </source>
</reference>
<sequence>MSLNNPLELKEELQKFNNIEKYKIKEMMFKEFKNFIYKIKFEINDIDKKSYLTNAFCEYISLSYINNFENTIFSLKNYKLITNYLENCSKKIEQKVFKNIVIISAKPILKNDQEVNKAIDYITKDLKLNVFIRNLDWYNADYFLKDIKFSKNLEQYVKEVKRIFYKYDEELFNKVTENKFRGIKLDFKSIWYDFFNKKIISSLEKFIHTPIKYDEEYLKIKLKKISQTFNEETIFIFLNNLEQKSYYKTAMLNNLNIFYNIIKNECPIYIVGENKYFNLLKVLTLNEFKNISDFNLNVNKKVVKKLIIKEKKTEITNTLTRYWSDIISDNKNKALIDEFNTSERNDTQDLLQTVTFGEAEKFSQSNKHDKNKNISIIDHITKEEKFYFNNDLKNIIKEFNGFINLFDKVKNEISLTSTNFDSKKYKIFKKKMNNRNIREVMEFLVSKKDLLIMDLKSKKISKQDLMNFYFLYIKIKNCLNEIEFIN</sequence>
<evidence type="ECO:0000313" key="2">
    <source>
        <dbReference type="Proteomes" id="UP000014984"/>
    </source>
</evidence>
<dbReference type="Proteomes" id="UP000014984">
    <property type="component" value="Chromosome"/>
</dbReference>
<dbReference type="HOGENOM" id="CLU_561287_0_0_14"/>
<dbReference type="KEGG" id="stai:STAIW_v1c06040"/>